<dbReference type="SUPFAM" id="SSF48452">
    <property type="entry name" value="TPR-like"/>
    <property type="match status" value="1"/>
</dbReference>
<dbReference type="SMART" id="SM00028">
    <property type="entry name" value="TPR"/>
    <property type="match status" value="4"/>
</dbReference>
<keyword evidence="2" id="KW-0175">Coiled coil</keyword>
<keyword evidence="3" id="KW-0472">Membrane</keyword>
<dbReference type="Proteomes" id="UP001597387">
    <property type="component" value="Unassembled WGS sequence"/>
</dbReference>
<evidence type="ECO:0000256" key="3">
    <source>
        <dbReference type="SAM" id="Phobius"/>
    </source>
</evidence>
<proteinExistence type="predicted"/>
<keyword evidence="3" id="KW-0812">Transmembrane</keyword>
<keyword evidence="3" id="KW-1133">Transmembrane helix</keyword>
<feature type="coiled-coil region" evidence="2">
    <location>
        <begin position="325"/>
        <end position="359"/>
    </location>
</feature>
<dbReference type="EMBL" id="JBHUHZ010000002">
    <property type="protein sequence ID" value="MFD2163734.1"/>
    <property type="molecule type" value="Genomic_DNA"/>
</dbReference>
<dbReference type="PANTHER" id="PTHR10098:SF108">
    <property type="entry name" value="TETRATRICOPEPTIDE REPEAT PROTEIN 28"/>
    <property type="match status" value="1"/>
</dbReference>
<comment type="caution">
    <text evidence="4">The sequence shown here is derived from an EMBL/GenBank/DDBJ whole genome shotgun (WGS) entry which is preliminary data.</text>
</comment>
<organism evidence="4 5">
    <name type="scientific">Paradesertivirga mongoliensis</name>
    <dbReference type="NCBI Taxonomy" id="2100740"/>
    <lineage>
        <taxon>Bacteria</taxon>
        <taxon>Pseudomonadati</taxon>
        <taxon>Bacteroidota</taxon>
        <taxon>Sphingobacteriia</taxon>
        <taxon>Sphingobacteriales</taxon>
        <taxon>Sphingobacteriaceae</taxon>
        <taxon>Paradesertivirga</taxon>
    </lineage>
</organism>
<evidence type="ECO:0000313" key="4">
    <source>
        <dbReference type="EMBL" id="MFD2163734.1"/>
    </source>
</evidence>
<protein>
    <submittedName>
        <fullName evidence="4">Tetratricopeptide repeat protein</fullName>
    </submittedName>
</protein>
<evidence type="ECO:0000313" key="5">
    <source>
        <dbReference type="Proteomes" id="UP001597387"/>
    </source>
</evidence>
<dbReference type="PROSITE" id="PS50005">
    <property type="entry name" value="TPR"/>
    <property type="match status" value="1"/>
</dbReference>
<evidence type="ECO:0000256" key="2">
    <source>
        <dbReference type="SAM" id="Coils"/>
    </source>
</evidence>
<keyword evidence="5" id="KW-1185">Reference proteome</keyword>
<dbReference type="Pfam" id="PF13424">
    <property type="entry name" value="TPR_12"/>
    <property type="match status" value="2"/>
</dbReference>
<keyword evidence="1" id="KW-0802">TPR repeat</keyword>
<evidence type="ECO:0000256" key="1">
    <source>
        <dbReference type="PROSITE-ProRule" id="PRU00339"/>
    </source>
</evidence>
<dbReference type="InterPro" id="IPR019734">
    <property type="entry name" value="TPR_rpt"/>
</dbReference>
<gene>
    <name evidence="4" type="ORF">ACFSJU_15095</name>
</gene>
<feature type="repeat" description="TPR" evidence="1">
    <location>
        <begin position="70"/>
        <end position="102"/>
    </location>
</feature>
<sequence length="447" mass="51334">MRLTDPEKSLVFGRTALRLSKKTNYINGSAESHRILGIGYYYLGKNDRAISNYLTALASFKETRNLTGQAKVYNNIGNLYKEVNYEKALEYFQKALTIATKLDAPDIVAGHYLNIGIINYRTKDYELALKHTKKSYEIFLKLDNPTGVTLALQNTGVIYNKLNQHKKAEKILLEAYARAKEANLNSTIASINLTLVAIYMKFKNYSKADQYLKEGTRYAIIGKDTKLQSDYLKRAYELERKRKDYKQALLYLQKLYTQDSLELQTTISKKFGLFEEQSKFQAREKESAIKLEKAKTNRVVFTASIAISILAVLIIIILFLNVQKKAKTNHQLKILNEEISVQKENLDTVNQNLEKIIDERTRDLQIKNRKLSEYSSHLSHQIRGPVATMKGLMILEQENLIEDEEFIKEIGKCVNEVDDRIININDVLHNLSESGLIPRVVDKETKS</sequence>
<name>A0ABW4ZQ73_9SPHI</name>
<dbReference type="InterPro" id="IPR011990">
    <property type="entry name" value="TPR-like_helical_dom_sf"/>
</dbReference>
<dbReference type="PANTHER" id="PTHR10098">
    <property type="entry name" value="RAPSYN-RELATED"/>
    <property type="match status" value="1"/>
</dbReference>
<reference evidence="5" key="1">
    <citation type="journal article" date="2019" name="Int. J. Syst. Evol. Microbiol.">
        <title>The Global Catalogue of Microorganisms (GCM) 10K type strain sequencing project: providing services to taxonomists for standard genome sequencing and annotation.</title>
        <authorList>
            <consortium name="The Broad Institute Genomics Platform"/>
            <consortium name="The Broad Institute Genome Sequencing Center for Infectious Disease"/>
            <person name="Wu L."/>
            <person name="Ma J."/>
        </authorList>
    </citation>
    <scope>NUCLEOTIDE SEQUENCE [LARGE SCALE GENOMIC DNA]</scope>
    <source>
        <strain evidence="5">KCTC 42217</strain>
    </source>
</reference>
<accession>A0ABW4ZQ73</accession>
<dbReference type="InterPro" id="IPR036097">
    <property type="entry name" value="HisK_dim/P_sf"/>
</dbReference>
<feature type="transmembrane region" description="Helical" evidence="3">
    <location>
        <begin position="299"/>
        <end position="320"/>
    </location>
</feature>
<dbReference type="Gene3D" id="1.25.40.10">
    <property type="entry name" value="Tetratricopeptide repeat domain"/>
    <property type="match status" value="2"/>
</dbReference>
<dbReference type="SUPFAM" id="SSF47384">
    <property type="entry name" value="Homodimeric domain of signal transducing histidine kinase"/>
    <property type="match status" value="1"/>
</dbReference>